<reference evidence="2 3" key="1">
    <citation type="submission" date="2020-06" db="EMBL/GenBank/DDBJ databases">
        <authorList>
            <person name="Li R."/>
            <person name="Bekaert M."/>
        </authorList>
    </citation>
    <scope>NUCLEOTIDE SEQUENCE [LARGE SCALE GENOMIC DNA]</scope>
    <source>
        <strain evidence="3">wild</strain>
    </source>
</reference>
<dbReference type="EMBL" id="CACVKT020005387">
    <property type="protein sequence ID" value="CAC5394798.1"/>
    <property type="molecule type" value="Genomic_DNA"/>
</dbReference>
<evidence type="ECO:0000313" key="3">
    <source>
        <dbReference type="Proteomes" id="UP000507470"/>
    </source>
</evidence>
<feature type="compositionally biased region" description="Polar residues" evidence="1">
    <location>
        <begin position="320"/>
        <end position="329"/>
    </location>
</feature>
<keyword evidence="3" id="KW-1185">Reference proteome</keyword>
<dbReference type="OrthoDB" id="6140638at2759"/>
<evidence type="ECO:0000256" key="1">
    <source>
        <dbReference type="SAM" id="MobiDB-lite"/>
    </source>
</evidence>
<evidence type="ECO:0008006" key="4">
    <source>
        <dbReference type="Google" id="ProtNLM"/>
    </source>
</evidence>
<dbReference type="Gene3D" id="3.40.50.1010">
    <property type="entry name" value="5'-nuclease"/>
    <property type="match status" value="1"/>
</dbReference>
<evidence type="ECO:0000313" key="2">
    <source>
        <dbReference type="EMBL" id="CAC5394798.1"/>
    </source>
</evidence>
<proteinExistence type="predicted"/>
<protein>
    <recommendedName>
        <fullName evidence="4">NYN domain-containing protein</fullName>
    </recommendedName>
</protein>
<accession>A0A6J8CEC6</accession>
<sequence>MGVKGLSSTDISEKSRHATNVVYLADVLTSKKSEEEHKIAILKAAAALIKNDIRSMPANKQFYPSTDAILSTGDSVPPSIVNFLRNIFSKKDSDLIGFKGGINLCSKLNAVTHMLSGKAVSRSVRGFMLVDIALHWLITEDMFETNETNEEAEPTELTQYNSNLTEARQLLYTLLNKQVPVETAVNHDALKVVEKESKRTGDWELHLTSIQEMLPHLAAAGHYLYTKSALIRLTQMLNLKTKHPDVYAHFMCGHHVIRRSDRLLAGLSTDLIIEQVLMRSIKSTGGLTRRRGMGEAQRTQWLLAMPVCAEYNNVMQQVTGAGHKSSNQHVESKRTRKEKDQKDIVTLHEFLKERSPFTEDKSLRSIETSMVANDEANFDNAREIGHKILIYMTEQLVLNFHLKRKARPFHWMPKEILTPTLYRHHKVPWTKDQTFSQICTKYVDHVKRKFSSPTVVFDGYDNHSTKDITHMRRSKGIVSNIVTFKKDMPLRVKKETFLGNDANKQRFITLLQETFIESGIDALQAQDDADLLIVQTAVTKSHAKEVVVFGEDTDLLVLLCHHAKQNQNKIYFTSDKQAITKAHKKWDISKTKSVIGEELCNQSPFFHAMTGCDTTRSCLE</sequence>
<name>A0A6J8CEC6_MYTCO</name>
<gene>
    <name evidence="2" type="ORF">MCOR_29515</name>
</gene>
<dbReference type="PANTHER" id="PTHR46704">
    <property type="entry name" value="CXC DOMAIN-CONTAINING PROTEIN-RELATED"/>
    <property type="match status" value="1"/>
</dbReference>
<feature type="compositionally biased region" description="Basic and acidic residues" evidence="1">
    <location>
        <begin position="330"/>
        <end position="339"/>
    </location>
</feature>
<dbReference type="PANTHER" id="PTHR46704:SF1">
    <property type="entry name" value="TELOMERE LENGTH REGULATION PROTEIN TEL2 HOMOLOG"/>
    <property type="match status" value="1"/>
</dbReference>
<dbReference type="AlphaFoldDB" id="A0A6J8CEC6"/>
<organism evidence="2 3">
    <name type="scientific">Mytilus coruscus</name>
    <name type="common">Sea mussel</name>
    <dbReference type="NCBI Taxonomy" id="42192"/>
    <lineage>
        <taxon>Eukaryota</taxon>
        <taxon>Metazoa</taxon>
        <taxon>Spiralia</taxon>
        <taxon>Lophotrochozoa</taxon>
        <taxon>Mollusca</taxon>
        <taxon>Bivalvia</taxon>
        <taxon>Autobranchia</taxon>
        <taxon>Pteriomorphia</taxon>
        <taxon>Mytilida</taxon>
        <taxon>Mytiloidea</taxon>
        <taxon>Mytilidae</taxon>
        <taxon>Mytilinae</taxon>
        <taxon>Mytilus</taxon>
    </lineage>
</organism>
<feature type="region of interest" description="Disordered" evidence="1">
    <location>
        <begin position="320"/>
        <end position="339"/>
    </location>
</feature>
<dbReference type="Proteomes" id="UP000507470">
    <property type="component" value="Unassembled WGS sequence"/>
</dbReference>